<evidence type="ECO:0000256" key="3">
    <source>
        <dbReference type="ARBA" id="ARBA00022989"/>
    </source>
</evidence>
<keyword evidence="3 5" id="KW-1133">Transmembrane helix</keyword>
<accession>U2KZG2</accession>
<keyword evidence="2 5" id="KW-0812">Transmembrane</keyword>
<gene>
    <name evidence="6" type="ORF">RUMCAL_00095</name>
</gene>
<dbReference type="InterPro" id="IPR006480">
    <property type="entry name" value="Phage_holin_4_1"/>
</dbReference>
<comment type="caution">
    <text evidence="6">The sequence shown here is derived from an EMBL/GenBank/DDBJ whole genome shotgun (WGS) entry which is preliminary data.</text>
</comment>
<evidence type="ECO:0000256" key="1">
    <source>
        <dbReference type="ARBA" id="ARBA00004141"/>
    </source>
</evidence>
<evidence type="ECO:0000256" key="5">
    <source>
        <dbReference type="SAM" id="Phobius"/>
    </source>
</evidence>
<dbReference type="GO" id="GO:0016020">
    <property type="term" value="C:membrane"/>
    <property type="evidence" value="ECO:0007669"/>
    <property type="project" value="UniProtKB-SubCell"/>
</dbReference>
<dbReference type="eggNOG" id="COG4824">
    <property type="taxonomic scope" value="Bacteria"/>
</dbReference>
<keyword evidence="7" id="KW-1185">Reference proteome</keyword>
<keyword evidence="4 5" id="KW-0472">Membrane</keyword>
<evidence type="ECO:0000313" key="6">
    <source>
        <dbReference type="EMBL" id="ERJ97495.1"/>
    </source>
</evidence>
<dbReference type="AlphaFoldDB" id="U2KZG2"/>
<name>U2KZG2_9FIRM</name>
<feature type="non-terminal residue" evidence="6">
    <location>
        <position position="1"/>
    </location>
</feature>
<dbReference type="PATRIC" id="fig|411473.3.peg.77"/>
<reference evidence="6 7" key="1">
    <citation type="submission" date="2013-07" db="EMBL/GenBank/DDBJ databases">
        <authorList>
            <person name="Weinstock G."/>
            <person name="Sodergren E."/>
            <person name="Wylie T."/>
            <person name="Fulton L."/>
            <person name="Fulton R."/>
            <person name="Fronick C."/>
            <person name="O'Laughlin M."/>
            <person name="Godfrey J."/>
            <person name="Miner T."/>
            <person name="Herter B."/>
            <person name="Appelbaum E."/>
            <person name="Cordes M."/>
            <person name="Lek S."/>
            <person name="Wollam A."/>
            <person name="Pepin K.H."/>
            <person name="Palsikar V.B."/>
            <person name="Mitreva M."/>
            <person name="Wilson R.K."/>
        </authorList>
    </citation>
    <scope>NUCLEOTIDE SEQUENCE [LARGE SCALE GENOMIC DNA]</scope>
    <source>
        <strain evidence="6 7">ATCC 27760</strain>
    </source>
</reference>
<dbReference type="NCBIfam" id="TIGR01593">
    <property type="entry name" value="holin_tox_secr"/>
    <property type="match status" value="1"/>
</dbReference>
<dbReference type="EMBL" id="AWVF01000016">
    <property type="protein sequence ID" value="ERJ97495.1"/>
    <property type="molecule type" value="Genomic_DNA"/>
</dbReference>
<feature type="transmembrane region" description="Helical" evidence="5">
    <location>
        <begin position="48"/>
        <end position="66"/>
    </location>
</feature>
<evidence type="ECO:0000256" key="2">
    <source>
        <dbReference type="ARBA" id="ARBA00022692"/>
    </source>
</evidence>
<evidence type="ECO:0000256" key="4">
    <source>
        <dbReference type="ARBA" id="ARBA00023136"/>
    </source>
</evidence>
<evidence type="ECO:0000313" key="7">
    <source>
        <dbReference type="Proteomes" id="UP000016662"/>
    </source>
</evidence>
<proteinExistence type="predicted"/>
<organism evidence="6 7">
    <name type="scientific">Ruminococcus callidus ATCC 27760</name>
    <dbReference type="NCBI Taxonomy" id="411473"/>
    <lineage>
        <taxon>Bacteria</taxon>
        <taxon>Bacillati</taxon>
        <taxon>Bacillota</taxon>
        <taxon>Clostridia</taxon>
        <taxon>Eubacteriales</taxon>
        <taxon>Oscillospiraceae</taxon>
        <taxon>Ruminococcus</taxon>
    </lineage>
</organism>
<protein>
    <submittedName>
        <fullName evidence="6">Toxin secretion/phage lysis holin</fullName>
    </submittedName>
</protein>
<dbReference type="Pfam" id="PF05105">
    <property type="entry name" value="Phage_holin_4_1"/>
    <property type="match status" value="1"/>
</dbReference>
<dbReference type="HOGENOM" id="CLU_1443951_0_0_9"/>
<dbReference type="Proteomes" id="UP000016662">
    <property type="component" value="Unassembled WGS sequence"/>
</dbReference>
<sequence>RQTLFVRYCLIVQFQKNFSPPLTFPKNLVHSIDAEGKSQGGISMKEKICIGIGAAGGLLAAALGGWDLGLQVLLGFMAADLGTGLLTAGVFHNSPHTKDGRLDSRCCFQGMCRKAEMLVFVGTANAADLLLNSHFLRSAVIIGFCASEALSLTENAGRMGIPLPAAWKNAVSLLSRKAQPDSPSEQE</sequence>
<comment type="subcellular location">
    <subcellularLocation>
        <location evidence="1">Membrane</location>
        <topology evidence="1">Multi-pass membrane protein</topology>
    </subcellularLocation>
</comment>